<gene>
    <name evidence="1" type="ORF">OGM63_18675</name>
</gene>
<comment type="caution">
    <text evidence="1">The sequence shown here is derived from an EMBL/GenBank/DDBJ whole genome shotgun (WGS) entry which is preliminary data.</text>
</comment>
<dbReference type="RefSeq" id="WP_263747160.1">
    <property type="nucleotide sequence ID" value="NZ_JAOWRF010000264.1"/>
</dbReference>
<protein>
    <submittedName>
        <fullName evidence="1">Uncharacterized protein</fullName>
    </submittedName>
</protein>
<accession>A0ABT3B3R0</accession>
<proteinExistence type="predicted"/>
<dbReference type="EMBL" id="JAOWRF010000264">
    <property type="protein sequence ID" value="MCV3215514.1"/>
    <property type="molecule type" value="Genomic_DNA"/>
</dbReference>
<sequence length="90" mass="10359">MNKRKCTPPGFKKGTLYWEDLDEDWDSNQILSIISYPSAQSKGIPSRMSDRFYSEPTQVRSLWENPLLRPVNAKCGIIKFFDSITLRASS</sequence>
<evidence type="ECO:0000313" key="1">
    <source>
        <dbReference type="EMBL" id="MCV3215514.1"/>
    </source>
</evidence>
<name>A0ABT3B3R0_9CYAN</name>
<reference evidence="1 2" key="1">
    <citation type="submission" date="2022-10" db="EMBL/GenBank/DDBJ databases">
        <title>Identification of biosynthetic pathway for the production of the potent trypsin inhibitor radiosumin.</title>
        <authorList>
            <person name="Fewer D.P."/>
            <person name="Delbaje E."/>
            <person name="Ouyang X."/>
            <person name="Agostino P.D."/>
            <person name="Wahlsten M."/>
            <person name="Jokela J."/>
            <person name="Permi P."/>
            <person name="Haapaniemi E."/>
            <person name="Koistinen H."/>
        </authorList>
    </citation>
    <scope>NUCLEOTIDE SEQUENCE [LARGE SCALE GENOMIC DNA]</scope>
    <source>
        <strain evidence="1 2">NIES-515</strain>
    </source>
</reference>
<dbReference type="Proteomes" id="UP001526143">
    <property type="component" value="Unassembled WGS sequence"/>
</dbReference>
<evidence type="ECO:0000313" key="2">
    <source>
        <dbReference type="Proteomes" id="UP001526143"/>
    </source>
</evidence>
<organism evidence="1 2">
    <name type="scientific">Plectonema radiosum NIES-515</name>
    <dbReference type="NCBI Taxonomy" id="2986073"/>
    <lineage>
        <taxon>Bacteria</taxon>
        <taxon>Bacillati</taxon>
        <taxon>Cyanobacteriota</taxon>
        <taxon>Cyanophyceae</taxon>
        <taxon>Oscillatoriophycideae</taxon>
        <taxon>Oscillatoriales</taxon>
        <taxon>Microcoleaceae</taxon>
        <taxon>Plectonema</taxon>
    </lineage>
</organism>
<keyword evidence="2" id="KW-1185">Reference proteome</keyword>